<organism evidence="11">
    <name type="scientific">Attheya septentrionalis</name>
    <dbReference type="NCBI Taxonomy" id="420275"/>
    <lineage>
        <taxon>Eukaryota</taxon>
        <taxon>Sar</taxon>
        <taxon>Stramenopiles</taxon>
        <taxon>Ochrophyta</taxon>
        <taxon>Bacillariophyta</taxon>
        <taxon>Coscinodiscophyceae</taxon>
        <taxon>Chaetocerotophycidae</taxon>
        <taxon>Chaetocerotales</taxon>
        <taxon>Attheyaceae</taxon>
        <taxon>Attheya</taxon>
    </lineage>
</organism>
<evidence type="ECO:0000256" key="7">
    <source>
        <dbReference type="ARBA" id="ARBA00022801"/>
    </source>
</evidence>
<sequence length="259" mass="27725">MGTTLVAVRYRLSDGSDESGVVMGADTRTSVSGYVSNRFAAKLTPILLGGDDETNVGSTCVVGRAGSAADTQFLADALHLELSSRRRLVQKIPGTVTATAHLLRTMQRTGFEASILCAGWDHVLQKALIYQLDKGGTLMECDEISGMAVAGSGSTYIRGLLDSTSPPTSQQEAMALVTKCLHLAMQRDGSSGGWIRLVTMDSKGQKKHLIKSTHDMNKLLNKSEEPQNNSKQEYMDLKGFAPPKPVRSSSSPRSFSGGI</sequence>
<dbReference type="EC" id="3.4.25.1" evidence="3"/>
<keyword evidence="5" id="KW-0645">Protease</keyword>
<dbReference type="PRINTS" id="PR00141">
    <property type="entry name" value="PROTEASOME"/>
</dbReference>
<dbReference type="GO" id="GO:0005634">
    <property type="term" value="C:nucleus"/>
    <property type="evidence" value="ECO:0007669"/>
    <property type="project" value="UniProtKB-SubCell"/>
</dbReference>
<reference evidence="11" key="1">
    <citation type="submission" date="2021-01" db="EMBL/GenBank/DDBJ databases">
        <authorList>
            <person name="Corre E."/>
            <person name="Pelletier E."/>
            <person name="Niang G."/>
            <person name="Scheremetjew M."/>
            <person name="Finn R."/>
            <person name="Kale V."/>
            <person name="Holt S."/>
            <person name="Cochrane G."/>
            <person name="Meng A."/>
            <person name="Brown T."/>
            <person name="Cohen L."/>
        </authorList>
    </citation>
    <scope>NUCLEOTIDE SEQUENCE</scope>
    <source>
        <strain evidence="11">CCMP2084</strain>
    </source>
</reference>
<dbReference type="AlphaFoldDB" id="A0A7S2UIV4"/>
<dbReference type="GO" id="GO:0005737">
    <property type="term" value="C:cytoplasm"/>
    <property type="evidence" value="ECO:0007669"/>
    <property type="project" value="TreeGrafter"/>
</dbReference>
<dbReference type="InterPro" id="IPR001353">
    <property type="entry name" value="Proteasome_sua/b"/>
</dbReference>
<dbReference type="Gene3D" id="3.60.20.10">
    <property type="entry name" value="Glutamine Phosphoribosylpyrophosphate, subunit 1, domain 1"/>
    <property type="match status" value="1"/>
</dbReference>
<feature type="region of interest" description="Disordered" evidence="10">
    <location>
        <begin position="219"/>
        <end position="259"/>
    </location>
</feature>
<dbReference type="InterPro" id="IPR000243">
    <property type="entry name" value="Pept_T1A_subB"/>
</dbReference>
<dbReference type="Pfam" id="PF00227">
    <property type="entry name" value="Proteasome"/>
    <property type="match status" value="1"/>
</dbReference>
<accession>A0A7S2UIV4</accession>
<evidence type="ECO:0000256" key="9">
    <source>
        <dbReference type="PIRSR" id="PIRSR600243-1"/>
    </source>
</evidence>
<dbReference type="GO" id="GO:0004298">
    <property type="term" value="F:threonine-type endopeptidase activity"/>
    <property type="evidence" value="ECO:0007669"/>
    <property type="project" value="UniProtKB-KW"/>
</dbReference>
<keyword evidence="4" id="KW-0963">Cytoplasm</keyword>
<dbReference type="PANTHER" id="PTHR32194:SF0">
    <property type="entry name" value="ATP-DEPENDENT PROTEASE SUBUNIT HSLV"/>
    <property type="match status" value="1"/>
</dbReference>
<evidence type="ECO:0000256" key="8">
    <source>
        <dbReference type="ARBA" id="ARBA00022942"/>
    </source>
</evidence>
<proteinExistence type="predicted"/>
<name>A0A7S2UIV4_9STRA</name>
<evidence type="ECO:0000256" key="5">
    <source>
        <dbReference type="ARBA" id="ARBA00022670"/>
    </source>
</evidence>
<gene>
    <name evidence="11" type="ORF">ASEP1449_LOCUS13022</name>
</gene>
<comment type="catalytic activity">
    <reaction evidence="1">
        <text>Cleavage of peptide bonds with very broad specificity.</text>
        <dbReference type="EC" id="3.4.25.1"/>
    </reaction>
</comment>
<feature type="active site" description="Nucleophile" evidence="9">
    <location>
        <position position="3"/>
    </location>
</feature>
<dbReference type="SUPFAM" id="SSF56235">
    <property type="entry name" value="N-terminal nucleophile aminohydrolases (Ntn hydrolases)"/>
    <property type="match status" value="1"/>
</dbReference>
<evidence type="ECO:0000256" key="2">
    <source>
        <dbReference type="ARBA" id="ARBA00004123"/>
    </source>
</evidence>
<dbReference type="PANTHER" id="PTHR32194">
    <property type="entry name" value="METALLOPROTEASE TLDD"/>
    <property type="match status" value="1"/>
</dbReference>
<dbReference type="EMBL" id="HBHQ01019416">
    <property type="protein sequence ID" value="CAD9821188.1"/>
    <property type="molecule type" value="Transcribed_RNA"/>
</dbReference>
<keyword evidence="6" id="KW-0888">Threonine protease</keyword>
<keyword evidence="7" id="KW-0378">Hydrolase</keyword>
<evidence type="ECO:0000313" key="11">
    <source>
        <dbReference type="EMBL" id="CAD9821188.1"/>
    </source>
</evidence>
<comment type="subcellular location">
    <subcellularLocation>
        <location evidence="2">Nucleus</location>
    </subcellularLocation>
</comment>
<feature type="compositionally biased region" description="Low complexity" evidence="10">
    <location>
        <begin position="246"/>
        <end position="259"/>
    </location>
</feature>
<evidence type="ECO:0000256" key="3">
    <source>
        <dbReference type="ARBA" id="ARBA00012039"/>
    </source>
</evidence>
<dbReference type="GO" id="GO:0051603">
    <property type="term" value="P:proteolysis involved in protein catabolic process"/>
    <property type="evidence" value="ECO:0007669"/>
    <property type="project" value="InterPro"/>
</dbReference>
<evidence type="ECO:0000256" key="1">
    <source>
        <dbReference type="ARBA" id="ARBA00001198"/>
    </source>
</evidence>
<dbReference type="InterPro" id="IPR029055">
    <property type="entry name" value="Ntn_hydrolases_N"/>
</dbReference>
<evidence type="ECO:0000256" key="6">
    <source>
        <dbReference type="ARBA" id="ARBA00022698"/>
    </source>
</evidence>
<dbReference type="GO" id="GO:0019774">
    <property type="term" value="C:proteasome core complex, beta-subunit complex"/>
    <property type="evidence" value="ECO:0007669"/>
    <property type="project" value="UniProtKB-ARBA"/>
</dbReference>
<dbReference type="InterPro" id="IPR023333">
    <property type="entry name" value="Proteasome_suB-type"/>
</dbReference>
<keyword evidence="8" id="KW-0647">Proteasome</keyword>
<evidence type="ECO:0000256" key="4">
    <source>
        <dbReference type="ARBA" id="ARBA00022490"/>
    </source>
</evidence>
<evidence type="ECO:0000256" key="10">
    <source>
        <dbReference type="SAM" id="MobiDB-lite"/>
    </source>
</evidence>
<protein>
    <recommendedName>
        <fullName evidence="3">proteasome endopeptidase complex</fullName>
        <ecNumber evidence="3">3.4.25.1</ecNumber>
    </recommendedName>
</protein>